<dbReference type="SUPFAM" id="SSF53448">
    <property type="entry name" value="Nucleotide-diphospho-sugar transferases"/>
    <property type="match status" value="1"/>
</dbReference>
<dbReference type="CDD" id="cd00761">
    <property type="entry name" value="Glyco_tranf_GTA_type"/>
    <property type="match status" value="1"/>
</dbReference>
<keyword evidence="3" id="KW-1185">Reference proteome</keyword>
<dbReference type="PANTHER" id="PTHR43685">
    <property type="entry name" value="GLYCOSYLTRANSFERASE"/>
    <property type="match status" value="1"/>
</dbReference>
<dbReference type="Proteomes" id="UP001519343">
    <property type="component" value="Unassembled WGS sequence"/>
</dbReference>
<name>A0ABS4GSZ6_9BACL</name>
<dbReference type="InterPro" id="IPR001173">
    <property type="entry name" value="Glyco_trans_2-like"/>
</dbReference>
<dbReference type="PANTHER" id="PTHR43685:SF2">
    <property type="entry name" value="GLYCOSYLTRANSFERASE 2-LIKE DOMAIN-CONTAINING PROTEIN"/>
    <property type="match status" value="1"/>
</dbReference>
<sequence>MGKPKITVVIPSYNRAEYIEKAVRSVLKQSHPRWKLLIIDDASTDDTVSRLQKYLTDERIRMISLSENAGISRVMNRALEEVDTEAFLQLDSDDWLEKDTIKRFVKAMKKNPKAALYYGNIRLWIPNRKNKWSVHQIIRHRKFSNKYQFLCYMTYMLHPRCYRTEAVRAVGGWQVDDPYDGRIMEDRRICVKLIEKYPFHWINKIMYNRRKHRDQLTNRKGYEARNQLRKELVKKSLKSWGSKYTPVFSYRNGLLIVKRLVRRKNRS</sequence>
<comment type="caution">
    <text evidence="2">The sequence shown here is derived from an EMBL/GenBank/DDBJ whole genome shotgun (WGS) entry which is preliminary data.</text>
</comment>
<feature type="domain" description="Glycosyltransferase 2-like" evidence="1">
    <location>
        <begin position="7"/>
        <end position="144"/>
    </location>
</feature>
<evidence type="ECO:0000259" key="1">
    <source>
        <dbReference type="Pfam" id="PF00535"/>
    </source>
</evidence>
<protein>
    <submittedName>
        <fullName evidence="2">Glycosyltransferase involved in cell wall biosynthesis</fullName>
    </submittedName>
</protein>
<evidence type="ECO:0000313" key="2">
    <source>
        <dbReference type="EMBL" id="MBP1933391.1"/>
    </source>
</evidence>
<dbReference type="RefSeq" id="WP_209811411.1">
    <property type="nucleotide sequence ID" value="NZ_JAGGKT010000011.1"/>
</dbReference>
<dbReference type="EMBL" id="JAGGKT010000011">
    <property type="protein sequence ID" value="MBP1933391.1"/>
    <property type="molecule type" value="Genomic_DNA"/>
</dbReference>
<organism evidence="2 3">
    <name type="scientific">Ammoniphilus resinae</name>
    <dbReference type="NCBI Taxonomy" id="861532"/>
    <lineage>
        <taxon>Bacteria</taxon>
        <taxon>Bacillati</taxon>
        <taxon>Bacillota</taxon>
        <taxon>Bacilli</taxon>
        <taxon>Bacillales</taxon>
        <taxon>Paenibacillaceae</taxon>
        <taxon>Aneurinibacillus group</taxon>
        <taxon>Ammoniphilus</taxon>
    </lineage>
</organism>
<evidence type="ECO:0000313" key="3">
    <source>
        <dbReference type="Proteomes" id="UP001519343"/>
    </source>
</evidence>
<reference evidence="2 3" key="1">
    <citation type="submission" date="2021-03" db="EMBL/GenBank/DDBJ databases">
        <title>Genomic Encyclopedia of Type Strains, Phase IV (KMG-IV): sequencing the most valuable type-strain genomes for metagenomic binning, comparative biology and taxonomic classification.</title>
        <authorList>
            <person name="Goeker M."/>
        </authorList>
    </citation>
    <scope>NUCLEOTIDE SEQUENCE [LARGE SCALE GENOMIC DNA]</scope>
    <source>
        <strain evidence="2 3">DSM 24738</strain>
    </source>
</reference>
<dbReference type="InterPro" id="IPR050834">
    <property type="entry name" value="Glycosyltransf_2"/>
</dbReference>
<accession>A0ABS4GSZ6</accession>
<dbReference type="Gene3D" id="3.90.550.10">
    <property type="entry name" value="Spore Coat Polysaccharide Biosynthesis Protein SpsA, Chain A"/>
    <property type="match status" value="1"/>
</dbReference>
<dbReference type="Pfam" id="PF00535">
    <property type="entry name" value="Glycos_transf_2"/>
    <property type="match status" value="1"/>
</dbReference>
<gene>
    <name evidence="2" type="ORF">J2Z37_003404</name>
</gene>
<proteinExistence type="predicted"/>
<dbReference type="InterPro" id="IPR029044">
    <property type="entry name" value="Nucleotide-diphossugar_trans"/>
</dbReference>